<evidence type="ECO:0000313" key="1">
    <source>
        <dbReference type="EMBL" id="GCC40261.1"/>
    </source>
</evidence>
<feature type="non-terminal residue" evidence="1">
    <location>
        <position position="1"/>
    </location>
</feature>
<dbReference type="STRING" id="137246.A0A401TC74"/>
<accession>A0A401TC74</accession>
<name>A0A401TC74_CHIPU</name>
<dbReference type="OrthoDB" id="10258882at2759"/>
<dbReference type="AlphaFoldDB" id="A0A401TC74"/>
<sequence>IKYVTDVGIVQRHVSRHNHRNEDEENTLSIDCMRISFDYEYPLIAE</sequence>
<dbReference type="Proteomes" id="UP000287033">
    <property type="component" value="Unassembled WGS sequence"/>
</dbReference>
<keyword evidence="2" id="KW-1185">Reference proteome</keyword>
<dbReference type="EMBL" id="BEZZ01030360">
    <property type="protein sequence ID" value="GCC40261.1"/>
    <property type="molecule type" value="Genomic_DNA"/>
</dbReference>
<comment type="caution">
    <text evidence="1">The sequence shown here is derived from an EMBL/GenBank/DDBJ whole genome shotgun (WGS) entry which is preliminary data.</text>
</comment>
<protein>
    <submittedName>
        <fullName evidence="1">Uncharacterized protein</fullName>
    </submittedName>
</protein>
<evidence type="ECO:0000313" key="2">
    <source>
        <dbReference type="Proteomes" id="UP000287033"/>
    </source>
</evidence>
<reference evidence="1 2" key="1">
    <citation type="journal article" date="2018" name="Nat. Ecol. Evol.">
        <title>Shark genomes provide insights into elasmobranch evolution and the origin of vertebrates.</title>
        <authorList>
            <person name="Hara Y"/>
            <person name="Yamaguchi K"/>
            <person name="Onimaru K"/>
            <person name="Kadota M"/>
            <person name="Koyanagi M"/>
            <person name="Keeley SD"/>
            <person name="Tatsumi K"/>
            <person name="Tanaka K"/>
            <person name="Motone F"/>
            <person name="Kageyama Y"/>
            <person name="Nozu R"/>
            <person name="Adachi N"/>
            <person name="Nishimura O"/>
            <person name="Nakagawa R"/>
            <person name="Tanegashima C"/>
            <person name="Kiyatake I"/>
            <person name="Matsumoto R"/>
            <person name="Murakumo K"/>
            <person name="Nishida K"/>
            <person name="Terakita A"/>
            <person name="Kuratani S"/>
            <person name="Sato K"/>
            <person name="Hyodo S Kuraku.S."/>
        </authorList>
    </citation>
    <scope>NUCLEOTIDE SEQUENCE [LARGE SCALE GENOMIC DNA]</scope>
</reference>
<organism evidence="1 2">
    <name type="scientific">Chiloscyllium punctatum</name>
    <name type="common">Brownbanded bambooshark</name>
    <name type="synonym">Hemiscyllium punctatum</name>
    <dbReference type="NCBI Taxonomy" id="137246"/>
    <lineage>
        <taxon>Eukaryota</taxon>
        <taxon>Metazoa</taxon>
        <taxon>Chordata</taxon>
        <taxon>Craniata</taxon>
        <taxon>Vertebrata</taxon>
        <taxon>Chondrichthyes</taxon>
        <taxon>Elasmobranchii</taxon>
        <taxon>Galeomorphii</taxon>
        <taxon>Galeoidea</taxon>
        <taxon>Orectolobiformes</taxon>
        <taxon>Hemiscylliidae</taxon>
        <taxon>Chiloscyllium</taxon>
    </lineage>
</organism>
<gene>
    <name evidence="1" type="ORF">chiPu_0023976</name>
</gene>
<proteinExistence type="predicted"/>